<name>A0AAE3QQG4_9BACT</name>
<accession>A0AAE3QQG4</accession>
<sequence>MNIPPSLPLAVQLAVDDFELASNPIKQRLTGKLKQLQELEESDFTDDPDTFRKYAAIRAEVGVLIDFVTTAELVIEAICEILTQGPRLQQYCRLWIANAELTRHNQRLEEANDILTDLLLNHYENTYDKRTNLKQ</sequence>
<dbReference type="EMBL" id="JASJOS010000011">
    <property type="protein sequence ID" value="MDJ1483597.1"/>
    <property type="molecule type" value="Genomic_DNA"/>
</dbReference>
<gene>
    <name evidence="1" type="ORF">QNI16_24070</name>
</gene>
<comment type="caution">
    <text evidence="1">The sequence shown here is derived from an EMBL/GenBank/DDBJ whole genome shotgun (WGS) entry which is preliminary data.</text>
</comment>
<dbReference type="Proteomes" id="UP001241110">
    <property type="component" value="Unassembled WGS sequence"/>
</dbReference>
<protein>
    <submittedName>
        <fullName evidence="1">Uncharacterized protein</fullName>
    </submittedName>
</protein>
<proteinExistence type="predicted"/>
<evidence type="ECO:0000313" key="2">
    <source>
        <dbReference type="Proteomes" id="UP001241110"/>
    </source>
</evidence>
<evidence type="ECO:0000313" key="1">
    <source>
        <dbReference type="EMBL" id="MDJ1483597.1"/>
    </source>
</evidence>
<dbReference type="RefSeq" id="WP_313983677.1">
    <property type="nucleotide sequence ID" value="NZ_JASJOS010000011.1"/>
</dbReference>
<reference evidence="1" key="1">
    <citation type="submission" date="2023-05" db="EMBL/GenBank/DDBJ databases">
        <authorList>
            <person name="Zhang X."/>
        </authorList>
    </citation>
    <scope>NUCLEOTIDE SEQUENCE</scope>
    <source>
        <strain evidence="1">YF14B1</strain>
    </source>
</reference>
<organism evidence="1 2">
    <name type="scientific">Xanthocytophaga flava</name>
    <dbReference type="NCBI Taxonomy" id="3048013"/>
    <lineage>
        <taxon>Bacteria</taxon>
        <taxon>Pseudomonadati</taxon>
        <taxon>Bacteroidota</taxon>
        <taxon>Cytophagia</taxon>
        <taxon>Cytophagales</taxon>
        <taxon>Rhodocytophagaceae</taxon>
        <taxon>Xanthocytophaga</taxon>
    </lineage>
</organism>
<dbReference type="AlphaFoldDB" id="A0AAE3QQG4"/>